<accession>A0A699YZX8</accession>
<keyword evidence="2" id="KW-0249">Electron transport</keyword>
<organism evidence="4 5">
    <name type="scientific">Haematococcus lacustris</name>
    <name type="common">Green alga</name>
    <name type="synonym">Haematococcus pluvialis</name>
    <dbReference type="NCBI Taxonomy" id="44745"/>
    <lineage>
        <taxon>Eukaryota</taxon>
        <taxon>Viridiplantae</taxon>
        <taxon>Chlorophyta</taxon>
        <taxon>core chlorophytes</taxon>
        <taxon>Chlorophyceae</taxon>
        <taxon>CS clade</taxon>
        <taxon>Chlamydomonadales</taxon>
        <taxon>Haematococcaceae</taxon>
        <taxon>Haematococcus</taxon>
    </lineage>
</organism>
<keyword evidence="5" id="KW-1185">Reference proteome</keyword>
<protein>
    <submittedName>
        <fullName evidence="4">Flavodoxin-like domain-containing protein</fullName>
    </submittedName>
</protein>
<dbReference type="Gene3D" id="3.40.50.360">
    <property type="match status" value="1"/>
</dbReference>
<sequence length="143" mass="15044">MERRLRDAGFAFAFPAIRVKFKPTAKDVLICEDSGRDLALRVKKKARAKEANAAAGKGAQNASGSQLAAGRLVGSLAVLTARDDDASAAMLASWIAQASFDPPGLTVSVKKDRAMEPLLQVGLAIGQWAGGNLARLPGWAQRS</sequence>
<dbReference type="GO" id="GO:0010181">
    <property type="term" value="F:FMN binding"/>
    <property type="evidence" value="ECO:0007669"/>
    <property type="project" value="InterPro"/>
</dbReference>
<dbReference type="SUPFAM" id="SSF50475">
    <property type="entry name" value="FMN-binding split barrel"/>
    <property type="match status" value="1"/>
</dbReference>
<feature type="domain" description="Flavin reductase like" evidence="3">
    <location>
        <begin position="71"/>
        <end position="120"/>
    </location>
</feature>
<dbReference type="Pfam" id="PF01613">
    <property type="entry name" value="Flavin_Reduct"/>
    <property type="match status" value="1"/>
</dbReference>
<dbReference type="PANTHER" id="PTHR32145">
    <property type="entry name" value="DIFLAVIN FLAVOPROTEIN A 2-RELATED"/>
    <property type="match status" value="1"/>
</dbReference>
<dbReference type="Proteomes" id="UP000485058">
    <property type="component" value="Unassembled WGS sequence"/>
</dbReference>
<dbReference type="InterPro" id="IPR051285">
    <property type="entry name" value="NADH_oxidoreductase_modular"/>
</dbReference>
<dbReference type="InterPro" id="IPR012349">
    <property type="entry name" value="Split_barrel_FMN-bd"/>
</dbReference>
<dbReference type="EMBL" id="BLLF01000477">
    <property type="protein sequence ID" value="GFH12199.1"/>
    <property type="molecule type" value="Genomic_DNA"/>
</dbReference>
<proteinExistence type="predicted"/>
<dbReference type="Gene3D" id="2.30.110.10">
    <property type="entry name" value="Electron Transport, Fmn-binding Protein, Chain A"/>
    <property type="match status" value="1"/>
</dbReference>
<dbReference type="AlphaFoldDB" id="A0A699YZX8"/>
<keyword evidence="1" id="KW-0813">Transport</keyword>
<dbReference type="InterPro" id="IPR029039">
    <property type="entry name" value="Flavoprotein-like_sf"/>
</dbReference>
<evidence type="ECO:0000313" key="4">
    <source>
        <dbReference type="EMBL" id="GFH12199.1"/>
    </source>
</evidence>
<gene>
    <name evidence="4" type="ORF">HaLaN_07837</name>
</gene>
<evidence type="ECO:0000256" key="1">
    <source>
        <dbReference type="ARBA" id="ARBA00022448"/>
    </source>
</evidence>
<comment type="caution">
    <text evidence="4">The sequence shown here is derived from an EMBL/GenBank/DDBJ whole genome shotgun (WGS) entry which is preliminary data.</text>
</comment>
<dbReference type="InterPro" id="IPR002563">
    <property type="entry name" value="Flavin_Rdtase-like_dom"/>
</dbReference>
<feature type="non-terminal residue" evidence="4">
    <location>
        <position position="143"/>
    </location>
</feature>
<reference evidence="4 5" key="1">
    <citation type="submission" date="2020-02" db="EMBL/GenBank/DDBJ databases">
        <title>Draft genome sequence of Haematococcus lacustris strain NIES-144.</title>
        <authorList>
            <person name="Morimoto D."/>
            <person name="Nakagawa S."/>
            <person name="Yoshida T."/>
            <person name="Sawayama S."/>
        </authorList>
    </citation>
    <scope>NUCLEOTIDE SEQUENCE [LARGE SCALE GENOMIC DNA]</scope>
    <source>
        <strain evidence="4 5">NIES-144</strain>
    </source>
</reference>
<evidence type="ECO:0000313" key="5">
    <source>
        <dbReference type="Proteomes" id="UP000485058"/>
    </source>
</evidence>
<evidence type="ECO:0000259" key="3">
    <source>
        <dbReference type="Pfam" id="PF01613"/>
    </source>
</evidence>
<evidence type="ECO:0000256" key="2">
    <source>
        <dbReference type="ARBA" id="ARBA00022982"/>
    </source>
</evidence>
<dbReference type="PANTHER" id="PTHR32145:SF31">
    <property type="entry name" value="FLAVIN REDUCTASE-LIKE FMN-BINDING PROTEIN"/>
    <property type="match status" value="1"/>
</dbReference>
<name>A0A699YZX8_HAELA</name>